<dbReference type="Proteomes" id="UP001152523">
    <property type="component" value="Unassembled WGS sequence"/>
</dbReference>
<gene>
    <name evidence="1" type="ORF">CEPIT_LOCUS27688</name>
</gene>
<sequence>MLKDFLALFSNFVGVSYLEQEEAMHREYETLADTKDITISKLIFNYEVQRAYGEKQQLISFQKQPQVPLLQAYSDASDKFDPSDDSFFSYDFLGHAT</sequence>
<keyword evidence="2" id="KW-1185">Reference proteome</keyword>
<evidence type="ECO:0000313" key="2">
    <source>
        <dbReference type="Proteomes" id="UP001152523"/>
    </source>
</evidence>
<accession>A0AAV0ETN4</accession>
<evidence type="ECO:0000313" key="1">
    <source>
        <dbReference type="EMBL" id="CAH9126638.1"/>
    </source>
</evidence>
<proteinExistence type="predicted"/>
<organism evidence="1 2">
    <name type="scientific">Cuscuta epithymum</name>
    <dbReference type="NCBI Taxonomy" id="186058"/>
    <lineage>
        <taxon>Eukaryota</taxon>
        <taxon>Viridiplantae</taxon>
        <taxon>Streptophyta</taxon>
        <taxon>Embryophyta</taxon>
        <taxon>Tracheophyta</taxon>
        <taxon>Spermatophyta</taxon>
        <taxon>Magnoliopsida</taxon>
        <taxon>eudicotyledons</taxon>
        <taxon>Gunneridae</taxon>
        <taxon>Pentapetalae</taxon>
        <taxon>asterids</taxon>
        <taxon>lamiids</taxon>
        <taxon>Solanales</taxon>
        <taxon>Convolvulaceae</taxon>
        <taxon>Cuscuteae</taxon>
        <taxon>Cuscuta</taxon>
        <taxon>Cuscuta subgen. Cuscuta</taxon>
    </lineage>
</organism>
<reference evidence="1" key="1">
    <citation type="submission" date="2022-07" db="EMBL/GenBank/DDBJ databases">
        <authorList>
            <person name="Macas J."/>
            <person name="Novak P."/>
            <person name="Neumann P."/>
        </authorList>
    </citation>
    <scope>NUCLEOTIDE SEQUENCE</scope>
</reference>
<name>A0AAV0ETN4_9ASTE</name>
<protein>
    <submittedName>
        <fullName evidence="1">Uncharacterized protein</fullName>
    </submittedName>
</protein>
<dbReference type="AlphaFoldDB" id="A0AAV0ETN4"/>
<dbReference type="EMBL" id="CAMAPF010000943">
    <property type="protein sequence ID" value="CAH9126638.1"/>
    <property type="molecule type" value="Genomic_DNA"/>
</dbReference>
<comment type="caution">
    <text evidence="1">The sequence shown here is derived from an EMBL/GenBank/DDBJ whole genome shotgun (WGS) entry which is preliminary data.</text>
</comment>